<gene>
    <name evidence="4" type="ORF">OSTQU699_LOCUS6218</name>
</gene>
<dbReference type="FunFam" id="3.40.50.300:FF:001189">
    <property type="entry name" value="DAR GTPase 3 chloroplastic"/>
    <property type="match status" value="1"/>
</dbReference>
<dbReference type="Gene3D" id="3.40.50.300">
    <property type="entry name" value="P-loop containing nucleotide triphosphate hydrolases"/>
    <property type="match status" value="1"/>
</dbReference>
<keyword evidence="1" id="KW-0547">Nucleotide-binding</keyword>
<dbReference type="Pfam" id="PF01926">
    <property type="entry name" value="MMR_HSR1"/>
    <property type="match status" value="1"/>
</dbReference>
<dbReference type="Gene3D" id="1.10.1580.10">
    <property type="match status" value="1"/>
</dbReference>
<dbReference type="GO" id="GO:0005525">
    <property type="term" value="F:GTP binding"/>
    <property type="evidence" value="ECO:0007669"/>
    <property type="project" value="UniProtKB-KW"/>
</dbReference>
<dbReference type="InterPro" id="IPR023179">
    <property type="entry name" value="GTP-bd_ortho_bundle_sf"/>
</dbReference>
<keyword evidence="2" id="KW-0342">GTP-binding</keyword>
<dbReference type="PANTHER" id="PTHR45782:SF5">
    <property type="entry name" value="DAR GTPASE 3, CHLOROPLASTIC"/>
    <property type="match status" value="1"/>
</dbReference>
<dbReference type="PANTHER" id="PTHR45782">
    <property type="entry name" value="MITOCHONDRIAL RIBOSOME-ASSOCIATED GTPASE 1"/>
    <property type="match status" value="1"/>
</dbReference>
<evidence type="ECO:0000313" key="4">
    <source>
        <dbReference type="EMBL" id="CAD7700859.1"/>
    </source>
</evidence>
<dbReference type="GO" id="GO:0032543">
    <property type="term" value="P:mitochondrial translation"/>
    <property type="evidence" value="ECO:0007669"/>
    <property type="project" value="TreeGrafter"/>
</dbReference>
<dbReference type="Proteomes" id="UP000708148">
    <property type="component" value="Unassembled WGS sequence"/>
</dbReference>
<evidence type="ECO:0000313" key="5">
    <source>
        <dbReference type="Proteomes" id="UP000708148"/>
    </source>
</evidence>
<dbReference type="EMBL" id="CAJHUC010001362">
    <property type="protein sequence ID" value="CAD7700859.1"/>
    <property type="molecule type" value="Genomic_DNA"/>
</dbReference>
<dbReference type="SUPFAM" id="SSF52540">
    <property type="entry name" value="P-loop containing nucleoside triphosphate hydrolases"/>
    <property type="match status" value="1"/>
</dbReference>
<accession>A0A8S1J0C7</accession>
<dbReference type="NCBIfam" id="TIGR03596">
    <property type="entry name" value="GTPase_YlqF"/>
    <property type="match status" value="1"/>
</dbReference>
<dbReference type="OrthoDB" id="269151at2759"/>
<feature type="domain" description="G" evidence="3">
    <location>
        <begin position="221"/>
        <end position="287"/>
    </location>
</feature>
<keyword evidence="5" id="KW-1185">Reference proteome</keyword>
<comment type="caution">
    <text evidence="4">The sequence shown here is derived from an EMBL/GenBank/DDBJ whole genome shotgun (WGS) entry which is preliminary data.</text>
</comment>
<dbReference type="CDD" id="cd01856">
    <property type="entry name" value="YlqF"/>
    <property type="match status" value="1"/>
</dbReference>
<evidence type="ECO:0000259" key="3">
    <source>
        <dbReference type="Pfam" id="PF01926"/>
    </source>
</evidence>
<dbReference type="InterPro" id="IPR027417">
    <property type="entry name" value="P-loop_NTPase"/>
</dbReference>
<dbReference type="InterPro" id="IPR019991">
    <property type="entry name" value="GTP-bd_ribosome_bgen"/>
</dbReference>
<proteinExistence type="predicted"/>
<dbReference type="GO" id="GO:0005739">
    <property type="term" value="C:mitochondrion"/>
    <property type="evidence" value="ECO:0007669"/>
    <property type="project" value="TreeGrafter"/>
</dbReference>
<dbReference type="GO" id="GO:0003924">
    <property type="term" value="F:GTPase activity"/>
    <property type="evidence" value="ECO:0007669"/>
    <property type="project" value="TreeGrafter"/>
</dbReference>
<evidence type="ECO:0000256" key="2">
    <source>
        <dbReference type="ARBA" id="ARBA00023134"/>
    </source>
</evidence>
<dbReference type="AlphaFoldDB" id="A0A8S1J0C7"/>
<name>A0A8S1J0C7_9CHLO</name>
<dbReference type="InterPro" id="IPR006073">
    <property type="entry name" value="GTP-bd"/>
</dbReference>
<sequence length="385" mass="42124">MASGRCTIRMTRSLRGTARLQWHLFGQPGTSIPGTKPRGRARLSAVHGRQCTERSECVSEFPPGADRRGIAAPGKATKGQGAGAVEYAAGQGAALGRVPIVQWYPGHIAKAERQLKQQLKLVDVVLEVRDARIPVATWHPGVKGWIGSKPRLLILNRADMISREDMSEWEAYFASMGETFYWTVGNRGDGTQRLVRAMMKVSKVVNEKRRNRGLNPRAVRACVIGFPNIGKSALINRLVKRRVVDSAPRPGVTRVLRWVRMGGNIDMLDSPGVIPMSFHNQVAAQRLAMCNDIGEASYVSSLIAAQLIMQLRTLPASAAILERIGQRYGVDPLQGTGEDVVAAVAAKMFQGESERAGIRILKDFRELQFGNIALELPSMVELSPG</sequence>
<protein>
    <recommendedName>
        <fullName evidence="3">G domain-containing protein</fullName>
    </recommendedName>
</protein>
<reference evidence="4" key="1">
    <citation type="submission" date="2020-12" db="EMBL/GenBank/DDBJ databases">
        <authorList>
            <person name="Iha C."/>
        </authorList>
    </citation>
    <scope>NUCLEOTIDE SEQUENCE</scope>
</reference>
<evidence type="ECO:0000256" key="1">
    <source>
        <dbReference type="ARBA" id="ARBA00022741"/>
    </source>
</evidence>
<organism evidence="4 5">
    <name type="scientific">Ostreobium quekettii</name>
    <dbReference type="NCBI Taxonomy" id="121088"/>
    <lineage>
        <taxon>Eukaryota</taxon>
        <taxon>Viridiplantae</taxon>
        <taxon>Chlorophyta</taxon>
        <taxon>core chlorophytes</taxon>
        <taxon>Ulvophyceae</taxon>
        <taxon>TCBD clade</taxon>
        <taxon>Bryopsidales</taxon>
        <taxon>Ostreobineae</taxon>
        <taxon>Ostreobiaceae</taxon>
        <taxon>Ostreobium</taxon>
    </lineage>
</organism>